<dbReference type="GO" id="GO:0005524">
    <property type="term" value="F:ATP binding"/>
    <property type="evidence" value="ECO:0007669"/>
    <property type="project" value="UniProtKB-KW"/>
</dbReference>
<organism evidence="5 6">
    <name type="scientific">Mycobacterium syngnathidarum</name>
    <dbReference type="NCBI Taxonomy" id="1908205"/>
    <lineage>
        <taxon>Bacteria</taxon>
        <taxon>Bacillati</taxon>
        <taxon>Actinomycetota</taxon>
        <taxon>Actinomycetes</taxon>
        <taxon>Mycobacteriales</taxon>
        <taxon>Mycobacteriaceae</taxon>
        <taxon>Mycobacterium</taxon>
    </lineage>
</organism>
<dbReference type="OrthoDB" id="9802264at2"/>
<evidence type="ECO:0000313" key="6">
    <source>
        <dbReference type="Proteomes" id="UP000179636"/>
    </source>
</evidence>
<dbReference type="FunFam" id="3.40.50.300:FF:000032">
    <property type="entry name" value="Export ABC transporter ATP-binding protein"/>
    <property type="match status" value="1"/>
</dbReference>
<evidence type="ECO:0000256" key="3">
    <source>
        <dbReference type="ARBA" id="ARBA00022840"/>
    </source>
</evidence>
<dbReference type="InterPro" id="IPR027417">
    <property type="entry name" value="P-loop_NTPase"/>
</dbReference>
<accession>A0A1Q9WGK4</accession>
<feature type="domain" description="ABC transporter" evidence="4">
    <location>
        <begin position="5"/>
        <end position="231"/>
    </location>
</feature>
<dbReference type="Gene3D" id="3.40.50.300">
    <property type="entry name" value="P-loop containing nucleotide triphosphate hydrolases"/>
    <property type="match status" value="1"/>
</dbReference>
<dbReference type="InterPro" id="IPR015854">
    <property type="entry name" value="ABC_transpr_LolD-like"/>
</dbReference>
<dbReference type="PROSITE" id="PS00211">
    <property type="entry name" value="ABC_TRANSPORTER_1"/>
    <property type="match status" value="1"/>
</dbReference>
<dbReference type="InterPro" id="IPR003593">
    <property type="entry name" value="AAA+_ATPase"/>
</dbReference>
<dbReference type="RefSeq" id="WP_070947002.1">
    <property type="nucleotide sequence ID" value="NZ_MLHV01000044.1"/>
</dbReference>
<sequence>MPVTVELQEVVREHRIGDVTVPAVNGVSTTIHSGQFVAIVGASGAGKSTLLHLMGGLDRPTSGVVRVDGTDLTALTDKEQAAYRRRSVGFVFQFFNLLPTLSAWENVAITRLLDGESLRSAKSDAVALLDSVGLSHRVDHRPAELSGGQMQRVAVARSLIMNPRIVLADEPTGNLDSATGEAIIALLADLAHGGGGRTVVMVTHNRDVADATDRVVEMRDGKVVADDVTELMPQ</sequence>
<evidence type="ECO:0000313" key="5">
    <source>
        <dbReference type="EMBL" id="OHT87165.1"/>
    </source>
</evidence>
<dbReference type="PROSITE" id="PS50893">
    <property type="entry name" value="ABC_TRANSPORTER_2"/>
    <property type="match status" value="1"/>
</dbReference>
<evidence type="ECO:0000256" key="1">
    <source>
        <dbReference type="ARBA" id="ARBA00022448"/>
    </source>
</evidence>
<reference evidence="5 6" key="1">
    <citation type="submission" date="2016-10" db="EMBL/GenBank/DDBJ databases">
        <title>Evaluation of Human, Animal and Environmental Mycobacterium chelonae Isolates by Core Genome Phylogenomic Analysis, Targeted Gene Comparison, and Anti-microbial Susceptibility Patterns: A Tale of Mistaken Identities.</title>
        <authorList>
            <person name="Fogelson S.B."/>
            <person name="Camus A.C."/>
            <person name="Lorenz W."/>
            <person name="Vasireddy R."/>
            <person name="Vasireddy S."/>
            <person name="Smith T."/>
            <person name="Brown-Elliott B.A."/>
            <person name="Wallace R.J.Jr."/>
            <person name="Hasan N.A."/>
            <person name="Reischl U."/>
            <person name="Sanchez S."/>
        </authorList>
    </citation>
    <scope>NUCLEOTIDE SEQUENCE [LARGE SCALE GENOMIC DNA]</scope>
    <source>
        <strain evidence="5 6">24999</strain>
    </source>
</reference>
<dbReference type="AlphaFoldDB" id="A0A1Q9WGK4"/>
<evidence type="ECO:0000256" key="2">
    <source>
        <dbReference type="ARBA" id="ARBA00022741"/>
    </source>
</evidence>
<dbReference type="STRING" id="1908205.BKG60_04090"/>
<protein>
    <submittedName>
        <fullName evidence="5">ABC transporter ATP-binding protein</fullName>
    </submittedName>
</protein>
<dbReference type="PANTHER" id="PTHR24220:SF86">
    <property type="entry name" value="ABC TRANSPORTER ABCH.1"/>
    <property type="match status" value="1"/>
</dbReference>
<dbReference type="SMART" id="SM00382">
    <property type="entry name" value="AAA"/>
    <property type="match status" value="1"/>
</dbReference>
<dbReference type="PANTHER" id="PTHR24220">
    <property type="entry name" value="IMPORT ATP-BINDING PROTEIN"/>
    <property type="match status" value="1"/>
</dbReference>
<gene>
    <name evidence="5" type="ORF">BKG61_28150</name>
</gene>
<dbReference type="GO" id="GO:0098796">
    <property type="term" value="C:membrane protein complex"/>
    <property type="evidence" value="ECO:0007669"/>
    <property type="project" value="UniProtKB-ARBA"/>
</dbReference>
<dbReference type="Proteomes" id="UP000179636">
    <property type="component" value="Unassembled WGS sequence"/>
</dbReference>
<dbReference type="GO" id="GO:0016887">
    <property type="term" value="F:ATP hydrolysis activity"/>
    <property type="evidence" value="ECO:0007669"/>
    <property type="project" value="InterPro"/>
</dbReference>
<proteinExistence type="predicted"/>
<comment type="caution">
    <text evidence="5">The sequence shown here is derived from an EMBL/GenBank/DDBJ whole genome shotgun (WGS) entry which is preliminary data.</text>
</comment>
<keyword evidence="2" id="KW-0547">Nucleotide-binding</keyword>
<dbReference type="InterPro" id="IPR003439">
    <property type="entry name" value="ABC_transporter-like_ATP-bd"/>
</dbReference>
<dbReference type="SUPFAM" id="SSF52540">
    <property type="entry name" value="P-loop containing nucleoside triphosphate hydrolases"/>
    <property type="match status" value="1"/>
</dbReference>
<dbReference type="InterPro" id="IPR017911">
    <property type="entry name" value="MacB-like_ATP-bd"/>
</dbReference>
<name>A0A1Q9WGK4_9MYCO</name>
<dbReference type="GO" id="GO:0005886">
    <property type="term" value="C:plasma membrane"/>
    <property type="evidence" value="ECO:0007669"/>
    <property type="project" value="TreeGrafter"/>
</dbReference>
<dbReference type="CDD" id="cd03255">
    <property type="entry name" value="ABC_MJ0796_LolCDE_FtsE"/>
    <property type="match status" value="1"/>
</dbReference>
<dbReference type="Pfam" id="PF00005">
    <property type="entry name" value="ABC_tran"/>
    <property type="match status" value="1"/>
</dbReference>
<keyword evidence="3 5" id="KW-0067">ATP-binding</keyword>
<dbReference type="InterPro" id="IPR017871">
    <property type="entry name" value="ABC_transporter-like_CS"/>
</dbReference>
<keyword evidence="6" id="KW-1185">Reference proteome</keyword>
<evidence type="ECO:0000259" key="4">
    <source>
        <dbReference type="PROSITE" id="PS50893"/>
    </source>
</evidence>
<dbReference type="EMBL" id="MLHV01000044">
    <property type="protein sequence ID" value="OHT87165.1"/>
    <property type="molecule type" value="Genomic_DNA"/>
</dbReference>
<accession>A0A1S1JMK9</accession>
<dbReference type="GO" id="GO:0022857">
    <property type="term" value="F:transmembrane transporter activity"/>
    <property type="evidence" value="ECO:0007669"/>
    <property type="project" value="TreeGrafter"/>
</dbReference>
<keyword evidence="1" id="KW-0813">Transport</keyword>